<feature type="domain" description="EF-hand" evidence="1">
    <location>
        <begin position="125"/>
        <end position="152"/>
    </location>
</feature>
<feature type="non-terminal residue" evidence="2">
    <location>
        <position position="1"/>
    </location>
</feature>
<evidence type="ECO:0000259" key="1">
    <source>
        <dbReference type="PROSITE" id="PS50222"/>
    </source>
</evidence>
<comment type="caution">
    <text evidence="2">The sequence shown here is derived from an EMBL/GenBank/DDBJ whole genome shotgun (WGS) entry which is preliminary data.</text>
</comment>
<dbReference type="CDD" id="cd00051">
    <property type="entry name" value="EFh"/>
    <property type="match status" value="1"/>
</dbReference>
<evidence type="ECO:0000313" key="2">
    <source>
        <dbReference type="EMBL" id="KAF4714365.1"/>
    </source>
</evidence>
<dbReference type="Proteomes" id="UP000553632">
    <property type="component" value="Unassembled WGS sequence"/>
</dbReference>
<evidence type="ECO:0000313" key="3">
    <source>
        <dbReference type="Proteomes" id="UP000553632"/>
    </source>
</evidence>
<dbReference type="GO" id="GO:0005509">
    <property type="term" value="F:calcium ion binding"/>
    <property type="evidence" value="ECO:0007669"/>
    <property type="project" value="InterPro"/>
</dbReference>
<sequence>CALSVGLTHRYAEVSVGPGLGCSVGGLWAAVAVSLLTVSLANVGLGPHGPTIGSGVKDRPASGSPRSEEGHLCELLGEGGLRAIRRMQVELEGLRRVFQWIDTKKDGVLDFEEVLSAFYRVGYRPSKADVEQYIWEVDDDLDGTVSWDELLV</sequence>
<dbReference type="AlphaFoldDB" id="A0A7J6R0Y3"/>
<organism evidence="2 3">
    <name type="scientific">Perkinsus olseni</name>
    <name type="common">Perkinsus atlanticus</name>
    <dbReference type="NCBI Taxonomy" id="32597"/>
    <lineage>
        <taxon>Eukaryota</taxon>
        <taxon>Sar</taxon>
        <taxon>Alveolata</taxon>
        <taxon>Perkinsozoa</taxon>
        <taxon>Perkinsea</taxon>
        <taxon>Perkinsida</taxon>
        <taxon>Perkinsidae</taxon>
        <taxon>Perkinsus</taxon>
    </lineage>
</organism>
<protein>
    <recommendedName>
        <fullName evidence="1">EF-hand domain-containing protein</fullName>
    </recommendedName>
</protein>
<feature type="non-terminal residue" evidence="2">
    <location>
        <position position="152"/>
    </location>
</feature>
<dbReference type="SUPFAM" id="SSF47473">
    <property type="entry name" value="EF-hand"/>
    <property type="match status" value="1"/>
</dbReference>
<dbReference type="Gene3D" id="1.10.238.10">
    <property type="entry name" value="EF-hand"/>
    <property type="match status" value="1"/>
</dbReference>
<dbReference type="InterPro" id="IPR011992">
    <property type="entry name" value="EF-hand-dom_pair"/>
</dbReference>
<feature type="domain" description="EF-hand" evidence="1">
    <location>
        <begin position="89"/>
        <end position="124"/>
    </location>
</feature>
<gene>
    <name evidence="2" type="ORF">FOZ63_022014</name>
</gene>
<accession>A0A7J6R0Y3</accession>
<reference evidence="2 3" key="1">
    <citation type="submission" date="2020-04" db="EMBL/GenBank/DDBJ databases">
        <title>Perkinsus olseni comparative genomics.</title>
        <authorList>
            <person name="Bogema D.R."/>
        </authorList>
    </citation>
    <scope>NUCLEOTIDE SEQUENCE [LARGE SCALE GENOMIC DNA]</scope>
    <source>
        <strain evidence="2 3">ATCC PRA-207</strain>
    </source>
</reference>
<dbReference type="EMBL" id="JABANO010028942">
    <property type="protein sequence ID" value="KAF4714365.1"/>
    <property type="molecule type" value="Genomic_DNA"/>
</dbReference>
<dbReference type="InterPro" id="IPR002048">
    <property type="entry name" value="EF_hand_dom"/>
</dbReference>
<dbReference type="Pfam" id="PF13499">
    <property type="entry name" value="EF-hand_7"/>
    <property type="match status" value="1"/>
</dbReference>
<name>A0A7J6R0Y3_PEROL</name>
<keyword evidence="3" id="KW-1185">Reference proteome</keyword>
<dbReference type="PROSITE" id="PS50222">
    <property type="entry name" value="EF_HAND_2"/>
    <property type="match status" value="2"/>
</dbReference>
<proteinExistence type="predicted"/>